<evidence type="ECO:0000313" key="13">
    <source>
        <dbReference type="Proteomes" id="UP001485459"/>
    </source>
</evidence>
<evidence type="ECO:0000256" key="9">
    <source>
        <dbReference type="SAM" id="Coils"/>
    </source>
</evidence>
<dbReference type="InterPro" id="IPR036890">
    <property type="entry name" value="HATPase_C_sf"/>
</dbReference>
<keyword evidence="13" id="KW-1185">Reference proteome</keyword>
<evidence type="ECO:0000256" key="1">
    <source>
        <dbReference type="ARBA" id="ARBA00000085"/>
    </source>
</evidence>
<keyword evidence="10" id="KW-0472">Membrane</keyword>
<keyword evidence="10" id="KW-1133">Transmembrane helix</keyword>
<evidence type="ECO:0000256" key="3">
    <source>
        <dbReference type="ARBA" id="ARBA00022553"/>
    </source>
</evidence>
<accession>A0ABZ2YPJ2</accession>
<feature type="transmembrane region" description="Helical" evidence="10">
    <location>
        <begin position="404"/>
        <end position="427"/>
    </location>
</feature>
<comment type="catalytic activity">
    <reaction evidence="1">
        <text>ATP + protein L-histidine = ADP + protein N-phospho-L-histidine.</text>
        <dbReference type="EC" id="2.7.13.3"/>
    </reaction>
</comment>
<dbReference type="SUPFAM" id="SSF55874">
    <property type="entry name" value="ATPase domain of HSP90 chaperone/DNA topoisomerase II/histidine kinase"/>
    <property type="match status" value="1"/>
</dbReference>
<dbReference type="SMART" id="SM00387">
    <property type="entry name" value="HATPase_c"/>
    <property type="match status" value="1"/>
</dbReference>
<evidence type="ECO:0000256" key="8">
    <source>
        <dbReference type="ARBA" id="ARBA00023012"/>
    </source>
</evidence>
<dbReference type="PANTHER" id="PTHR24421">
    <property type="entry name" value="NITRATE/NITRITE SENSOR PROTEIN NARX-RELATED"/>
    <property type="match status" value="1"/>
</dbReference>
<feature type="coiled-coil region" evidence="9">
    <location>
        <begin position="362"/>
        <end position="398"/>
    </location>
</feature>
<dbReference type="GO" id="GO:0005524">
    <property type="term" value="F:ATP binding"/>
    <property type="evidence" value="ECO:0007669"/>
    <property type="project" value="UniProtKB-KW"/>
</dbReference>
<organism evidence="12 13">
    <name type="scientific">Chitinophaga pollutisoli</name>
    <dbReference type="NCBI Taxonomy" id="3133966"/>
    <lineage>
        <taxon>Bacteria</taxon>
        <taxon>Pseudomonadati</taxon>
        <taxon>Bacteroidota</taxon>
        <taxon>Chitinophagia</taxon>
        <taxon>Chitinophagales</taxon>
        <taxon>Chitinophagaceae</taxon>
        <taxon>Chitinophaga</taxon>
    </lineage>
</organism>
<dbReference type="Proteomes" id="UP001485459">
    <property type="component" value="Chromosome"/>
</dbReference>
<dbReference type="EMBL" id="CP149822">
    <property type="protein sequence ID" value="WZN41408.1"/>
    <property type="molecule type" value="Genomic_DNA"/>
</dbReference>
<evidence type="ECO:0000259" key="11">
    <source>
        <dbReference type="PROSITE" id="PS50109"/>
    </source>
</evidence>
<dbReference type="RefSeq" id="WP_341836259.1">
    <property type="nucleotide sequence ID" value="NZ_CP149822.1"/>
</dbReference>
<keyword evidence="10" id="KW-0812">Transmembrane</keyword>
<keyword evidence="4" id="KW-0808">Transferase</keyword>
<dbReference type="InterPro" id="IPR003594">
    <property type="entry name" value="HATPase_dom"/>
</dbReference>
<gene>
    <name evidence="12" type="ORF">WJU16_25930</name>
</gene>
<dbReference type="InterPro" id="IPR005467">
    <property type="entry name" value="His_kinase_dom"/>
</dbReference>
<name>A0ABZ2YPJ2_9BACT</name>
<feature type="domain" description="Histidine kinase" evidence="11">
    <location>
        <begin position="463"/>
        <end position="652"/>
    </location>
</feature>
<keyword evidence="6" id="KW-0418">Kinase</keyword>
<keyword evidence="8" id="KW-0902">Two-component regulatory system</keyword>
<dbReference type="PANTHER" id="PTHR24421:SF10">
    <property type="entry name" value="NITRATE_NITRITE SENSOR PROTEIN NARQ"/>
    <property type="match status" value="1"/>
</dbReference>
<evidence type="ECO:0000256" key="5">
    <source>
        <dbReference type="ARBA" id="ARBA00022741"/>
    </source>
</evidence>
<dbReference type="Pfam" id="PF07730">
    <property type="entry name" value="HisKA_3"/>
    <property type="match status" value="1"/>
</dbReference>
<protein>
    <recommendedName>
        <fullName evidence="2">histidine kinase</fullName>
        <ecNumber evidence="2">2.7.13.3</ecNumber>
    </recommendedName>
</protein>
<proteinExistence type="predicted"/>
<keyword evidence="5" id="KW-0547">Nucleotide-binding</keyword>
<dbReference type="Gene3D" id="1.20.5.1930">
    <property type="match status" value="1"/>
</dbReference>
<dbReference type="PROSITE" id="PS50109">
    <property type="entry name" value="HIS_KIN"/>
    <property type="match status" value="1"/>
</dbReference>
<evidence type="ECO:0000256" key="7">
    <source>
        <dbReference type="ARBA" id="ARBA00022840"/>
    </source>
</evidence>
<keyword evidence="3" id="KW-0597">Phosphoprotein</keyword>
<evidence type="ECO:0000256" key="4">
    <source>
        <dbReference type="ARBA" id="ARBA00022679"/>
    </source>
</evidence>
<keyword evidence="9" id="KW-0175">Coiled coil</keyword>
<dbReference type="Pfam" id="PF02518">
    <property type="entry name" value="HATPase_c"/>
    <property type="match status" value="1"/>
</dbReference>
<dbReference type="EC" id="2.7.13.3" evidence="2"/>
<sequence length="652" mass="73025">MMRIFLACLLMWAGGTSLRAQQLNSRQWQDSMREAISIAGTDSARAVLAFQLSEHLSLRDTLQAAHFLGQGFRWAGRSPLLQAIYPYYAALLRSRTDPSGAEALYLRADSLLAPFPGNLALTIRSKAVHRYGALRMLTQDPTQFADLLLHKAIPLARRTGDSALIGKHYLGIGYVFRNHGQHDVADGYMRTGARIMGNGPETAEQRIVTYIALSENLSLAGRNNEAPEMLAHARELLAPWPESDHWVDYYAAESLYFNEAKEWQQALESLSKGSVYADKLHKVYEKQRLQLQQYYALHNLGLYREALRVAEHLMRQPEMTAIVTNRLLLYAGLADTWAALGNKSAAYAWQKQYSTVSDSFHASRLTQEIGAMEIRYRNAEQKEKIAILEAEKKQAQLAGENSRLSLWLMAAASVLVVVIAGFIFVHYRNGRKLAWQKLQEMKQRGELTTSHAMLEGEERERRRVARDLHDGLGGMLAGMKIKLSGIAAENEGDALYQVIGQLDHSVNELRRIARNMMPENLLKFGLETALRDLCESLSSPATHIRFQAYGVAADLPVQTQVTIYRIVQEALANAIRHAGAREVLLQCTQDGQVFFITIEDDGKGFDVPAKEKDPGTGLANIRNRVHFLKGKMDIHSVENEGTSINIELQVNG</sequence>
<evidence type="ECO:0000313" key="12">
    <source>
        <dbReference type="EMBL" id="WZN41408.1"/>
    </source>
</evidence>
<dbReference type="InterPro" id="IPR011712">
    <property type="entry name" value="Sig_transdc_His_kin_sub3_dim/P"/>
</dbReference>
<dbReference type="Gene3D" id="3.30.565.10">
    <property type="entry name" value="Histidine kinase-like ATPase, C-terminal domain"/>
    <property type="match status" value="1"/>
</dbReference>
<evidence type="ECO:0000256" key="6">
    <source>
        <dbReference type="ARBA" id="ARBA00022777"/>
    </source>
</evidence>
<keyword evidence="7 12" id="KW-0067">ATP-binding</keyword>
<reference evidence="13" key="1">
    <citation type="submission" date="2024-03" db="EMBL/GenBank/DDBJ databases">
        <title>Chitinophaga horti sp. nov., isolated from garden soil.</title>
        <authorList>
            <person name="Lee D.S."/>
            <person name="Han D.M."/>
            <person name="Baek J.H."/>
            <person name="Choi D.G."/>
            <person name="Jeon J.H."/>
            <person name="Jeon C.O."/>
        </authorList>
    </citation>
    <scope>NUCLEOTIDE SEQUENCE [LARGE SCALE GENOMIC DNA]</scope>
    <source>
        <strain evidence="13">GPA1</strain>
    </source>
</reference>
<evidence type="ECO:0000256" key="10">
    <source>
        <dbReference type="SAM" id="Phobius"/>
    </source>
</evidence>
<dbReference type="InterPro" id="IPR050482">
    <property type="entry name" value="Sensor_HK_TwoCompSys"/>
</dbReference>
<dbReference type="CDD" id="cd16917">
    <property type="entry name" value="HATPase_UhpB-NarQ-NarX-like"/>
    <property type="match status" value="1"/>
</dbReference>
<evidence type="ECO:0000256" key="2">
    <source>
        <dbReference type="ARBA" id="ARBA00012438"/>
    </source>
</evidence>